<evidence type="ECO:0000256" key="7">
    <source>
        <dbReference type="ARBA" id="ARBA00023242"/>
    </source>
</evidence>
<feature type="domain" description="HRDC" evidence="10">
    <location>
        <begin position="432"/>
        <end position="512"/>
    </location>
</feature>
<dbReference type="GO" id="GO:0071051">
    <property type="term" value="P:poly(A)-dependent snoRNA 3'-end processing"/>
    <property type="evidence" value="ECO:0007669"/>
    <property type="project" value="EnsemblFungi"/>
</dbReference>
<dbReference type="GeneID" id="11533003"/>
<dbReference type="GO" id="GO:0005730">
    <property type="term" value="C:nucleolus"/>
    <property type="evidence" value="ECO:0007669"/>
    <property type="project" value="EnsemblFungi"/>
</dbReference>
<evidence type="ECO:0000256" key="4">
    <source>
        <dbReference type="ARBA" id="ARBA00022801"/>
    </source>
</evidence>
<dbReference type="GO" id="GO:0071037">
    <property type="term" value="P:nuclear polyadenylation-dependent snRNA catabolic process"/>
    <property type="evidence" value="ECO:0007669"/>
    <property type="project" value="EnsemblFungi"/>
</dbReference>
<dbReference type="GO" id="GO:0071028">
    <property type="term" value="P:nuclear mRNA surveillance"/>
    <property type="evidence" value="ECO:0007669"/>
    <property type="project" value="EnsemblFungi"/>
</dbReference>
<dbReference type="InterPro" id="IPR044876">
    <property type="entry name" value="HRDC_dom_sf"/>
</dbReference>
<dbReference type="SUPFAM" id="SSF47819">
    <property type="entry name" value="HRDC-like"/>
    <property type="match status" value="1"/>
</dbReference>
<dbReference type="GO" id="GO:0071042">
    <property type="term" value="P:nuclear polyadenylation-dependent mRNA catabolic process"/>
    <property type="evidence" value="ECO:0007669"/>
    <property type="project" value="EnsemblFungi"/>
</dbReference>
<dbReference type="InterPro" id="IPR049559">
    <property type="entry name" value="Rrp6p-like_exo"/>
</dbReference>
<dbReference type="SMART" id="SM00341">
    <property type="entry name" value="HRDC"/>
    <property type="match status" value="1"/>
</dbReference>
<dbReference type="GO" id="GO:0071039">
    <property type="term" value="P:nuclear polyadenylation-dependent CUT catabolic process"/>
    <property type="evidence" value="ECO:0007669"/>
    <property type="project" value="EnsemblFungi"/>
</dbReference>
<dbReference type="EMBL" id="HE612865">
    <property type="protein sequence ID" value="CCE64860.1"/>
    <property type="molecule type" value="Genomic_DNA"/>
</dbReference>
<dbReference type="GO" id="GO:0071035">
    <property type="term" value="P:nuclear polyadenylation-dependent rRNA catabolic process"/>
    <property type="evidence" value="ECO:0007669"/>
    <property type="project" value="EnsemblFungi"/>
</dbReference>
<keyword evidence="3" id="KW-0540">Nuclease</keyword>
<organism evidence="11 12">
    <name type="scientific">Tetrapisispora phaffii (strain ATCC 24235 / CBS 4417 / NBRC 1672 / NRRL Y-8282 / UCD 70-5)</name>
    <name type="common">Yeast</name>
    <name type="synonym">Fabospora phaffii</name>
    <dbReference type="NCBI Taxonomy" id="1071381"/>
    <lineage>
        <taxon>Eukaryota</taxon>
        <taxon>Fungi</taxon>
        <taxon>Dikarya</taxon>
        <taxon>Ascomycota</taxon>
        <taxon>Saccharomycotina</taxon>
        <taxon>Saccharomycetes</taxon>
        <taxon>Saccharomycetales</taxon>
        <taxon>Saccharomycetaceae</taxon>
        <taxon>Tetrapisispora</taxon>
    </lineage>
</organism>
<dbReference type="GO" id="GO:0032204">
    <property type="term" value="P:regulation of telomere maintenance"/>
    <property type="evidence" value="ECO:0007669"/>
    <property type="project" value="EnsemblFungi"/>
</dbReference>
<dbReference type="AlphaFoldDB" id="G8BYB8"/>
<sequence length="743" mass="85200">MNADELLPLVVSSVRAASALAAQDVDFYRSLDKEIASSLTNTSQKVTDMINSIISSVDENSEGLVEGKENLDESWKDIGNLLDSLFELADHSIDALSKASQKSSNDPKMKYLNDSLNFESDNVTRLSKPQLNFSVPVDNSETHPFRPLLTDKPNAVVPLDEVLKIVDGTEDTPQHYPQPYETEIDKQEYNEQVLQFSDPIPSKVWEETEAIWVDNEESLAAMLNELKTATELAVDLEHHDFRSYYGITCLMQISTRNTDYLVDTIALRDKLQVLNVVFTDPKITKILHGAFMDIIWLQRDLGLYIVSLFDTYHASRALGFPRHSLAYLLERFAHFKTSKQYQLADWRTRPLSKAMNAYARADTHFLLNIFDQLRNMLIQEDKLASMLHESRKVAKRRFEYSKYKPTLPSSAVFSPTESDMPWRSMIYQYNIPSQKVELVKRLWEWRDTIARRDDESPRYIMPNQLIASLVEYVPTNPAGVISVNRMMTDPVRSNAKAIANLIKSTLEDMKNNNISTTVVSTTAKDKETSSNDLSTSQIKFIVSQFENILEKYSSNNSNLNDVTSKEGKDSLVFSKIFNSRDDIITYDKGTKHLITEQQLSDRQKEVDAAMKQAEEIAFSMEVQDTHKESMKQPFPEPEEVISQSHLPAFEDKEEQEDLDEIIVLKDTKDRRNRQHRGRGRSADSDHTVIDYSKGDKILSQDNRRRTPNKRKYDPFSADNNENALQGAKRRRPTAKNRNVSFKR</sequence>
<evidence type="ECO:0000259" key="10">
    <source>
        <dbReference type="PROSITE" id="PS50967"/>
    </source>
</evidence>
<accession>G8BYB8</accession>
<dbReference type="SUPFAM" id="SSF53098">
    <property type="entry name" value="Ribonuclease H-like"/>
    <property type="match status" value="1"/>
</dbReference>
<keyword evidence="5" id="KW-0271">Exosome</keyword>
<keyword evidence="2" id="KW-0698">rRNA processing</keyword>
<dbReference type="GO" id="GO:0034475">
    <property type="term" value="P:U4 snRNA 3'-end processing"/>
    <property type="evidence" value="ECO:0007669"/>
    <property type="project" value="EnsemblFungi"/>
</dbReference>
<feature type="region of interest" description="Disordered" evidence="9">
    <location>
        <begin position="665"/>
        <end position="743"/>
    </location>
</feature>
<reference evidence="11 12" key="1">
    <citation type="journal article" date="2011" name="Proc. Natl. Acad. Sci. U.S.A.">
        <title>Evolutionary erosion of yeast sex chromosomes by mating-type switching accidents.</title>
        <authorList>
            <person name="Gordon J.L."/>
            <person name="Armisen D."/>
            <person name="Proux-Wera E."/>
            <person name="Oheigeartaigh S.S."/>
            <person name="Byrne K.P."/>
            <person name="Wolfe K.H."/>
        </authorList>
    </citation>
    <scope>NUCLEOTIDE SEQUENCE [LARGE SCALE GENOMIC DNA]</scope>
    <source>
        <strain evidence="12">ATCC 24235 / CBS 4417 / NBRC 1672 / NRRL Y-8282 / UCD 70-5</strain>
    </source>
</reference>
<dbReference type="SMART" id="SM00474">
    <property type="entry name" value="35EXOc"/>
    <property type="match status" value="1"/>
</dbReference>
<dbReference type="HOGENOM" id="CLU_010129_3_2_1"/>
<name>G8BYB8_TETPH</name>
<dbReference type="InterPro" id="IPR012337">
    <property type="entry name" value="RNaseH-like_sf"/>
</dbReference>
<evidence type="ECO:0000256" key="6">
    <source>
        <dbReference type="ARBA" id="ARBA00022839"/>
    </source>
</evidence>
<dbReference type="GO" id="GO:0071036">
    <property type="term" value="P:nuclear polyadenylation-dependent snoRNA catabolic process"/>
    <property type="evidence" value="ECO:0007669"/>
    <property type="project" value="EnsemblFungi"/>
</dbReference>
<evidence type="ECO:0000313" key="11">
    <source>
        <dbReference type="EMBL" id="CCE64860.1"/>
    </source>
</evidence>
<dbReference type="OMA" id="TMDIIWL"/>
<feature type="compositionally biased region" description="Basic residues" evidence="9">
    <location>
        <begin position="670"/>
        <end position="679"/>
    </location>
</feature>
<dbReference type="Proteomes" id="UP000005666">
    <property type="component" value="Chromosome 10"/>
</dbReference>
<evidence type="ECO:0000256" key="2">
    <source>
        <dbReference type="ARBA" id="ARBA00022552"/>
    </source>
</evidence>
<dbReference type="InterPro" id="IPR002121">
    <property type="entry name" value="HRDC_dom"/>
</dbReference>
<gene>
    <name evidence="11" type="primary">TPHA0J00370</name>
    <name evidence="11" type="ordered locus">TPHA_0J00370</name>
</gene>
<keyword evidence="6" id="KW-0269">Exonuclease</keyword>
<dbReference type="STRING" id="1071381.G8BYB8"/>
<dbReference type="GO" id="GO:0034473">
    <property type="term" value="P:U1 snRNA 3'-end processing"/>
    <property type="evidence" value="ECO:0007669"/>
    <property type="project" value="EnsemblFungi"/>
</dbReference>
<dbReference type="Gene3D" id="3.30.420.10">
    <property type="entry name" value="Ribonuclease H-like superfamily/Ribonuclease H"/>
    <property type="match status" value="1"/>
</dbReference>
<comment type="similarity">
    <text evidence="8">Belongs to the exosome component 10/RRP6 family.</text>
</comment>
<dbReference type="Pfam" id="PF00570">
    <property type="entry name" value="HRDC"/>
    <property type="match status" value="1"/>
</dbReference>
<dbReference type="FunFam" id="3.30.420.10:FF:000059">
    <property type="entry name" value="Exosome complex exonuclease Rrp6"/>
    <property type="match status" value="1"/>
</dbReference>
<dbReference type="PANTHER" id="PTHR12124:SF47">
    <property type="entry name" value="EXOSOME COMPONENT 10"/>
    <property type="match status" value="1"/>
</dbReference>
<dbReference type="GO" id="GO:0000973">
    <property type="term" value="P:post-transcriptional tethering of RNA polymerase II gene DNA at nuclear periphery"/>
    <property type="evidence" value="ECO:0007669"/>
    <property type="project" value="EnsemblFungi"/>
</dbReference>
<proteinExistence type="inferred from homology"/>
<dbReference type="PROSITE" id="PS50967">
    <property type="entry name" value="HRDC"/>
    <property type="match status" value="1"/>
</dbReference>
<dbReference type="Pfam" id="PF08066">
    <property type="entry name" value="PMC2NT"/>
    <property type="match status" value="1"/>
</dbReference>
<evidence type="ECO:0000256" key="3">
    <source>
        <dbReference type="ARBA" id="ARBA00022722"/>
    </source>
</evidence>
<evidence type="ECO:0000256" key="5">
    <source>
        <dbReference type="ARBA" id="ARBA00022835"/>
    </source>
</evidence>
<comment type="subcellular location">
    <subcellularLocation>
        <location evidence="1">Nucleus</location>
    </subcellularLocation>
</comment>
<feature type="compositionally biased region" description="Basic and acidic residues" evidence="9">
    <location>
        <begin position="680"/>
        <end position="704"/>
    </location>
</feature>
<keyword evidence="4" id="KW-0378">Hydrolase</keyword>
<dbReference type="eggNOG" id="KOG2206">
    <property type="taxonomic scope" value="Eukaryota"/>
</dbReference>
<dbReference type="PANTHER" id="PTHR12124">
    <property type="entry name" value="POLYMYOSITIS/SCLERODERMA AUTOANTIGEN-RELATED"/>
    <property type="match status" value="1"/>
</dbReference>
<dbReference type="OrthoDB" id="2250022at2759"/>
<dbReference type="GO" id="GO:0000166">
    <property type="term" value="F:nucleotide binding"/>
    <property type="evidence" value="ECO:0007669"/>
    <property type="project" value="InterPro"/>
</dbReference>
<dbReference type="GO" id="GO:0034476">
    <property type="term" value="P:U5 snRNA 3'-end processing"/>
    <property type="evidence" value="ECO:0007669"/>
    <property type="project" value="EnsemblFungi"/>
</dbReference>
<dbReference type="Gene3D" id="1.10.150.80">
    <property type="entry name" value="HRDC domain"/>
    <property type="match status" value="1"/>
</dbReference>
<protein>
    <recommendedName>
        <fullName evidence="10">HRDC domain-containing protein</fullName>
    </recommendedName>
</protein>
<dbReference type="RefSeq" id="XP_003687294.1">
    <property type="nucleotide sequence ID" value="XM_003687246.1"/>
</dbReference>
<dbReference type="InterPro" id="IPR012588">
    <property type="entry name" value="Exosome-assoc_fac_Rrp6_N"/>
</dbReference>
<dbReference type="GO" id="GO:0071044">
    <property type="term" value="P:histone mRNA catabolic process"/>
    <property type="evidence" value="ECO:0007669"/>
    <property type="project" value="EnsemblFungi"/>
</dbReference>
<evidence type="ECO:0000256" key="9">
    <source>
        <dbReference type="SAM" id="MobiDB-lite"/>
    </source>
</evidence>
<keyword evidence="12" id="KW-1185">Reference proteome</keyword>
<dbReference type="InterPro" id="IPR010997">
    <property type="entry name" value="HRDC-like_sf"/>
</dbReference>
<dbReference type="InterPro" id="IPR002562">
    <property type="entry name" value="3'-5'_exonuclease_dom"/>
</dbReference>
<dbReference type="GO" id="GO:0000175">
    <property type="term" value="F:3'-5'-RNA exonuclease activity"/>
    <property type="evidence" value="ECO:0007669"/>
    <property type="project" value="EnsemblFungi"/>
</dbReference>
<dbReference type="InterPro" id="IPR036397">
    <property type="entry name" value="RNaseH_sf"/>
</dbReference>
<dbReference type="CDD" id="cd06147">
    <property type="entry name" value="Rrp6p_like_exo"/>
    <property type="match status" value="1"/>
</dbReference>
<dbReference type="InterPro" id="IPR045092">
    <property type="entry name" value="Rrp6-like"/>
</dbReference>
<dbReference type="GO" id="GO:0071040">
    <property type="term" value="P:nuclear polyadenylation-dependent antisense transcript catabolic process"/>
    <property type="evidence" value="ECO:0007669"/>
    <property type="project" value="EnsemblFungi"/>
</dbReference>
<evidence type="ECO:0000256" key="1">
    <source>
        <dbReference type="ARBA" id="ARBA00004123"/>
    </source>
</evidence>
<dbReference type="GO" id="GO:0071038">
    <property type="term" value="P:TRAMP-dependent tRNA surveillance pathway"/>
    <property type="evidence" value="ECO:0007669"/>
    <property type="project" value="EnsemblFungi"/>
</dbReference>
<dbReference type="GO" id="GO:0042134">
    <property type="term" value="F:rRNA primary transcript binding"/>
    <property type="evidence" value="ECO:0007669"/>
    <property type="project" value="EnsemblFungi"/>
</dbReference>
<feature type="compositionally biased region" description="Basic residues" evidence="9">
    <location>
        <begin position="727"/>
        <end position="743"/>
    </location>
</feature>
<dbReference type="Pfam" id="PF01612">
    <property type="entry name" value="DNA_pol_A_exo1"/>
    <property type="match status" value="1"/>
</dbReference>
<evidence type="ECO:0000313" key="12">
    <source>
        <dbReference type="Proteomes" id="UP000005666"/>
    </source>
</evidence>
<dbReference type="KEGG" id="tpf:TPHA_0J00370"/>
<dbReference type="GO" id="GO:0000176">
    <property type="term" value="C:nuclear exosome (RNase complex)"/>
    <property type="evidence" value="ECO:0007669"/>
    <property type="project" value="EnsemblFungi"/>
</dbReference>
<keyword evidence="7" id="KW-0539">Nucleus</keyword>
<dbReference type="GO" id="GO:0003727">
    <property type="term" value="F:single-stranded RNA binding"/>
    <property type="evidence" value="ECO:0007669"/>
    <property type="project" value="TreeGrafter"/>
</dbReference>
<evidence type="ECO:0000256" key="8">
    <source>
        <dbReference type="ARBA" id="ARBA00043957"/>
    </source>
</evidence>
<dbReference type="GO" id="GO:0000467">
    <property type="term" value="P:exonucleolytic trimming to generate mature 3'-end of 5.8S rRNA from tricistronic rRNA transcript (SSU-rRNA, 5.8S rRNA, LSU-rRNA)"/>
    <property type="evidence" value="ECO:0007669"/>
    <property type="project" value="EnsemblFungi"/>
</dbReference>